<feature type="chain" id="PRO_5039400665" description="Bacterial Ig domain-containing protein" evidence="2">
    <location>
        <begin position="26"/>
        <end position="530"/>
    </location>
</feature>
<evidence type="ECO:0000256" key="1">
    <source>
        <dbReference type="SAM" id="MobiDB-lite"/>
    </source>
</evidence>
<dbReference type="AlphaFoldDB" id="A0A7X1CCV3"/>
<dbReference type="InterPro" id="IPR041498">
    <property type="entry name" value="Big_6"/>
</dbReference>
<evidence type="ECO:0000313" key="4">
    <source>
        <dbReference type="EMBL" id="MBC1492857.1"/>
    </source>
</evidence>
<feature type="signal peptide" evidence="2">
    <location>
        <begin position="1"/>
        <end position="25"/>
    </location>
</feature>
<evidence type="ECO:0000313" key="5">
    <source>
        <dbReference type="Proteomes" id="UP000533953"/>
    </source>
</evidence>
<sequence length="530" mass="55854">MINKKRVNKVTKLTVASAIAFSALAQPLGTLVTVKAAEAPATTKAENKLLQSTTSTESANQNLKSNLKASKPVIENPNLVFDTSTGTIPGWKVGIRDYTFYYGTYDQDYLQKDLPINYIGGNGNWYKVGSNSQFLLRSASSGGIEIFSNQETYIWQHDVVYQTIKTVPGEEYTFSFPAIAKFGNTYEEAMKIGSNIVDATTEATLVSTLENVPASRNNIVKNYSTTFTARSTETRVEILVAKTMNYQGVNSAIISGGVSITPTDTTAPDAPTVTPVYDTDTNIKGSGEANCDVKVTLESGDVVTGRTDASGNFDITIPVQAAGKEIKVTLTDGAGNESNPTTVTVLATAIATPTIGAVTTDDTTVKGTGIKGATVTVTIGSQDYTATVDQSGNYSVTILKQAVGTEITAKQTSSGKTSDSVSTTVTQGTIAPPTIGTVTTNDTTVRGTGLPGQRVYYKVGSADWYEYDYATVAADGTYMFYISPQQVGTQISVKHTVGGVDSALATTTVIQGTVAAPTISAVTTDDTTVK</sequence>
<protein>
    <recommendedName>
        <fullName evidence="3">Bacterial Ig domain-containing protein</fullName>
    </recommendedName>
</protein>
<dbReference type="Pfam" id="PF17936">
    <property type="entry name" value="Big_6"/>
    <property type="match status" value="2"/>
</dbReference>
<gene>
    <name evidence="4" type="ORF">HCI99_13635</name>
</gene>
<name>A0A7X1CCV3_9LIST</name>
<evidence type="ECO:0000256" key="2">
    <source>
        <dbReference type="SAM" id="SignalP"/>
    </source>
</evidence>
<dbReference type="InterPro" id="IPR013783">
    <property type="entry name" value="Ig-like_fold"/>
</dbReference>
<dbReference type="RefSeq" id="WP_185418046.1">
    <property type="nucleotide sequence ID" value="NZ_JAASTX010000020.1"/>
</dbReference>
<dbReference type="NCBIfam" id="NF033510">
    <property type="entry name" value="Ca_tandemer"/>
    <property type="match status" value="2"/>
</dbReference>
<dbReference type="Gene3D" id="2.60.40.10">
    <property type="entry name" value="Immunoglobulins"/>
    <property type="match status" value="2"/>
</dbReference>
<dbReference type="EMBL" id="JAASTX010000020">
    <property type="protein sequence ID" value="MBC1492857.1"/>
    <property type="molecule type" value="Genomic_DNA"/>
</dbReference>
<evidence type="ECO:0000259" key="3">
    <source>
        <dbReference type="Pfam" id="PF17936"/>
    </source>
</evidence>
<dbReference type="Proteomes" id="UP000533953">
    <property type="component" value="Unassembled WGS sequence"/>
</dbReference>
<feature type="domain" description="Bacterial Ig" evidence="3">
    <location>
        <begin position="267"/>
        <end position="345"/>
    </location>
</feature>
<comment type="caution">
    <text evidence="4">The sequence shown here is derived from an EMBL/GenBank/DDBJ whole genome shotgun (WGS) entry which is preliminary data.</text>
</comment>
<reference evidence="4 5" key="1">
    <citation type="submission" date="2020-03" db="EMBL/GenBank/DDBJ databases">
        <title>Soil Listeria distribution.</title>
        <authorList>
            <person name="Liao J."/>
            <person name="Wiedmann M."/>
        </authorList>
    </citation>
    <scope>NUCLEOTIDE SEQUENCE [LARGE SCALE GENOMIC DNA]</scope>
    <source>
        <strain evidence="4 5">FSL L7-1547</strain>
    </source>
</reference>
<organism evidence="4 5">
    <name type="scientific">Listeria booriae</name>
    <dbReference type="NCBI Taxonomy" id="1552123"/>
    <lineage>
        <taxon>Bacteria</taxon>
        <taxon>Bacillati</taxon>
        <taxon>Bacillota</taxon>
        <taxon>Bacilli</taxon>
        <taxon>Bacillales</taxon>
        <taxon>Listeriaceae</taxon>
        <taxon>Listeria</taxon>
    </lineage>
</organism>
<accession>A0A7X1CCV3</accession>
<proteinExistence type="predicted"/>
<feature type="domain" description="Bacterial Ig" evidence="3">
    <location>
        <begin position="351"/>
        <end position="426"/>
    </location>
</feature>
<feature type="region of interest" description="Disordered" evidence="1">
    <location>
        <begin position="409"/>
        <end position="428"/>
    </location>
</feature>
<keyword evidence="2" id="KW-0732">Signal</keyword>